<comment type="caution">
    <text evidence="3">The sequence shown here is derived from an EMBL/GenBank/DDBJ whole genome shotgun (WGS) entry which is preliminary data.</text>
</comment>
<dbReference type="Gene3D" id="3.90.45.10">
    <property type="entry name" value="Peptide deformylase"/>
    <property type="match status" value="1"/>
</dbReference>
<keyword evidence="2" id="KW-0378">Hydrolase</keyword>
<dbReference type="Pfam" id="PF01327">
    <property type="entry name" value="Pep_deformylase"/>
    <property type="match status" value="1"/>
</dbReference>
<dbReference type="CDD" id="cd00487">
    <property type="entry name" value="Pep_deformylase"/>
    <property type="match status" value="1"/>
</dbReference>
<dbReference type="Proteomes" id="UP000034175">
    <property type="component" value="Unassembled WGS sequence"/>
</dbReference>
<evidence type="ECO:0000256" key="2">
    <source>
        <dbReference type="HAMAP-Rule" id="MF_00163"/>
    </source>
</evidence>
<dbReference type="GO" id="GO:0042586">
    <property type="term" value="F:peptide deformylase activity"/>
    <property type="evidence" value="ECO:0007669"/>
    <property type="project" value="UniProtKB-UniRule"/>
</dbReference>
<dbReference type="PANTHER" id="PTHR10458:SF22">
    <property type="entry name" value="PEPTIDE DEFORMYLASE"/>
    <property type="match status" value="1"/>
</dbReference>
<feature type="active site" evidence="2">
    <location>
        <position position="155"/>
    </location>
</feature>
<dbReference type="EMBL" id="LCMA01000015">
    <property type="protein sequence ID" value="KKU25939.1"/>
    <property type="molecule type" value="Genomic_DNA"/>
</dbReference>
<comment type="function">
    <text evidence="2">Removes the formyl group from the N-terminal Met of newly synthesized proteins. Requires at least a dipeptide for an efficient rate of reaction. N-terminal L-methionine is a prerequisite for activity but the enzyme has broad specificity at other positions.</text>
</comment>
<sequence length="183" mass="20330">MTKIVQNGEAVLREIAKEVPVNEITSPKIAAILGRMKKALDSQEDGVAIAAPQIGVSLRIFLVSERTFDLPDDVGERRKQVKDRSKKYGHLIFINPVITKISKDKAFLEEGCLSVRYKYGKIERAVKATVMAFDEHGKKFTRGGSGLLAQIFQHETDHLEGVLFIDKAVDVKDLPPKEVGKNS</sequence>
<keyword evidence="2" id="KW-0479">Metal-binding</keyword>
<dbReference type="GO" id="GO:0006412">
    <property type="term" value="P:translation"/>
    <property type="evidence" value="ECO:0007669"/>
    <property type="project" value="UniProtKB-UniRule"/>
</dbReference>
<feature type="binding site" evidence="2">
    <location>
        <position position="112"/>
    </location>
    <ligand>
        <name>Fe cation</name>
        <dbReference type="ChEBI" id="CHEBI:24875"/>
    </ligand>
</feature>
<proteinExistence type="inferred from homology"/>
<comment type="similarity">
    <text evidence="1 2">Belongs to the polypeptide deformylase family.</text>
</comment>
<protein>
    <recommendedName>
        <fullName evidence="2">Peptide deformylase</fullName>
        <shortName evidence="2">PDF</shortName>
        <ecNumber evidence="2">3.5.1.88</ecNumber>
    </recommendedName>
    <alternativeName>
        <fullName evidence="2">Polypeptide deformylase</fullName>
    </alternativeName>
</protein>
<dbReference type="InterPro" id="IPR036821">
    <property type="entry name" value="Peptide_deformylase_sf"/>
</dbReference>
<name>A0A0G1NZ22_9BACT</name>
<dbReference type="GO" id="GO:0046872">
    <property type="term" value="F:metal ion binding"/>
    <property type="evidence" value="ECO:0007669"/>
    <property type="project" value="UniProtKB-KW"/>
</dbReference>
<feature type="binding site" evidence="2">
    <location>
        <position position="154"/>
    </location>
    <ligand>
        <name>Fe cation</name>
        <dbReference type="ChEBI" id="CHEBI:24875"/>
    </ligand>
</feature>
<comment type="cofactor">
    <cofactor evidence="2">
        <name>Fe(2+)</name>
        <dbReference type="ChEBI" id="CHEBI:29033"/>
    </cofactor>
    <text evidence="2">Binds 1 Fe(2+) ion.</text>
</comment>
<comment type="catalytic activity">
    <reaction evidence="2">
        <text>N-terminal N-formyl-L-methionyl-[peptide] + H2O = N-terminal L-methionyl-[peptide] + formate</text>
        <dbReference type="Rhea" id="RHEA:24420"/>
        <dbReference type="Rhea" id="RHEA-COMP:10639"/>
        <dbReference type="Rhea" id="RHEA-COMP:10640"/>
        <dbReference type="ChEBI" id="CHEBI:15377"/>
        <dbReference type="ChEBI" id="CHEBI:15740"/>
        <dbReference type="ChEBI" id="CHEBI:49298"/>
        <dbReference type="ChEBI" id="CHEBI:64731"/>
        <dbReference type="EC" id="3.5.1.88"/>
    </reaction>
</comment>
<accession>A0A0G1NZ22</accession>
<dbReference type="HAMAP" id="MF_00163">
    <property type="entry name" value="Pep_deformylase"/>
    <property type="match status" value="1"/>
</dbReference>
<dbReference type="PANTHER" id="PTHR10458">
    <property type="entry name" value="PEPTIDE DEFORMYLASE"/>
    <property type="match status" value="1"/>
</dbReference>
<evidence type="ECO:0000313" key="3">
    <source>
        <dbReference type="EMBL" id="KKU25939.1"/>
    </source>
</evidence>
<dbReference type="PIRSF" id="PIRSF004749">
    <property type="entry name" value="Pep_def"/>
    <property type="match status" value="1"/>
</dbReference>
<dbReference type="PRINTS" id="PR01576">
    <property type="entry name" value="PDEFORMYLASE"/>
</dbReference>
<reference evidence="3 4" key="1">
    <citation type="journal article" date="2015" name="Nature">
        <title>rRNA introns, odd ribosomes, and small enigmatic genomes across a large radiation of phyla.</title>
        <authorList>
            <person name="Brown C.T."/>
            <person name="Hug L.A."/>
            <person name="Thomas B.C."/>
            <person name="Sharon I."/>
            <person name="Castelle C.J."/>
            <person name="Singh A."/>
            <person name="Wilkins M.J."/>
            <person name="Williams K.H."/>
            <person name="Banfield J.F."/>
        </authorList>
    </citation>
    <scope>NUCLEOTIDE SEQUENCE [LARGE SCALE GENOMIC DNA]</scope>
</reference>
<organism evidence="3 4">
    <name type="scientific">Candidatus Magasanikbacteria bacterium GW2011_GWA2_46_17</name>
    <dbReference type="NCBI Taxonomy" id="1619042"/>
    <lineage>
        <taxon>Bacteria</taxon>
        <taxon>Candidatus Magasanikiibacteriota</taxon>
    </lineage>
</organism>
<dbReference type="InterPro" id="IPR023635">
    <property type="entry name" value="Peptide_deformylase"/>
</dbReference>
<dbReference type="PATRIC" id="fig|1619042.3.peg.484"/>
<dbReference type="SUPFAM" id="SSF56420">
    <property type="entry name" value="Peptide deformylase"/>
    <property type="match status" value="1"/>
</dbReference>
<keyword evidence="2" id="KW-0408">Iron</keyword>
<dbReference type="AlphaFoldDB" id="A0A0G1NZ22"/>
<evidence type="ECO:0000256" key="1">
    <source>
        <dbReference type="ARBA" id="ARBA00010759"/>
    </source>
</evidence>
<dbReference type="NCBIfam" id="TIGR00079">
    <property type="entry name" value="pept_deformyl"/>
    <property type="match status" value="1"/>
</dbReference>
<dbReference type="NCBIfam" id="NF001159">
    <property type="entry name" value="PRK00150.1-3"/>
    <property type="match status" value="1"/>
</dbReference>
<evidence type="ECO:0000313" key="4">
    <source>
        <dbReference type="Proteomes" id="UP000034175"/>
    </source>
</evidence>
<dbReference type="EC" id="3.5.1.88" evidence="2"/>
<keyword evidence="2" id="KW-0648">Protein biosynthesis</keyword>
<gene>
    <name evidence="2" type="primary">def</name>
    <name evidence="3" type="ORF">UX39_C0015G0007</name>
</gene>
<feature type="binding site" evidence="2">
    <location>
        <position position="158"/>
    </location>
    <ligand>
        <name>Fe cation</name>
        <dbReference type="ChEBI" id="CHEBI:24875"/>
    </ligand>
</feature>